<feature type="compositionally biased region" description="Basic and acidic residues" evidence="1">
    <location>
        <begin position="10"/>
        <end position="24"/>
    </location>
</feature>
<evidence type="ECO:0000313" key="3">
    <source>
        <dbReference type="Proteomes" id="UP000762676"/>
    </source>
</evidence>
<accession>A0AAV4EFM4</accession>
<sequence length="81" mass="9307">MISRWKRGKEKGEEKVENRNEAEITTRIISFPSHPQQNGGNGIRMMTPRKPPPRQQAPMGHHRGNNKQWQLYGSHPADSHA</sequence>
<dbReference type="AlphaFoldDB" id="A0AAV4EFM4"/>
<evidence type="ECO:0000256" key="1">
    <source>
        <dbReference type="SAM" id="MobiDB-lite"/>
    </source>
</evidence>
<dbReference type="Proteomes" id="UP000762676">
    <property type="component" value="Unassembled WGS sequence"/>
</dbReference>
<keyword evidence="3" id="KW-1185">Reference proteome</keyword>
<gene>
    <name evidence="2" type="ORF">ElyMa_003505100</name>
</gene>
<name>A0AAV4EFM4_9GAST</name>
<feature type="region of interest" description="Disordered" evidence="1">
    <location>
        <begin position="1"/>
        <end position="81"/>
    </location>
</feature>
<protein>
    <submittedName>
        <fullName evidence="2">Uncharacterized protein</fullName>
    </submittedName>
</protein>
<evidence type="ECO:0000313" key="2">
    <source>
        <dbReference type="EMBL" id="GFR59424.1"/>
    </source>
</evidence>
<comment type="caution">
    <text evidence="2">The sequence shown here is derived from an EMBL/GenBank/DDBJ whole genome shotgun (WGS) entry which is preliminary data.</text>
</comment>
<proteinExistence type="predicted"/>
<organism evidence="2 3">
    <name type="scientific">Elysia marginata</name>
    <dbReference type="NCBI Taxonomy" id="1093978"/>
    <lineage>
        <taxon>Eukaryota</taxon>
        <taxon>Metazoa</taxon>
        <taxon>Spiralia</taxon>
        <taxon>Lophotrochozoa</taxon>
        <taxon>Mollusca</taxon>
        <taxon>Gastropoda</taxon>
        <taxon>Heterobranchia</taxon>
        <taxon>Euthyneura</taxon>
        <taxon>Panpulmonata</taxon>
        <taxon>Sacoglossa</taxon>
        <taxon>Placobranchoidea</taxon>
        <taxon>Plakobranchidae</taxon>
        <taxon>Elysia</taxon>
    </lineage>
</organism>
<reference evidence="2 3" key="1">
    <citation type="journal article" date="2021" name="Elife">
        <title>Chloroplast acquisition without the gene transfer in kleptoplastic sea slugs, Plakobranchus ocellatus.</title>
        <authorList>
            <person name="Maeda T."/>
            <person name="Takahashi S."/>
            <person name="Yoshida T."/>
            <person name="Shimamura S."/>
            <person name="Takaki Y."/>
            <person name="Nagai Y."/>
            <person name="Toyoda A."/>
            <person name="Suzuki Y."/>
            <person name="Arimoto A."/>
            <person name="Ishii H."/>
            <person name="Satoh N."/>
            <person name="Nishiyama T."/>
            <person name="Hasebe M."/>
            <person name="Maruyama T."/>
            <person name="Minagawa J."/>
            <person name="Obokata J."/>
            <person name="Shigenobu S."/>
        </authorList>
    </citation>
    <scope>NUCLEOTIDE SEQUENCE [LARGE SCALE GENOMIC DNA]</scope>
</reference>
<dbReference type="EMBL" id="BMAT01007186">
    <property type="protein sequence ID" value="GFR59424.1"/>
    <property type="molecule type" value="Genomic_DNA"/>
</dbReference>